<proteinExistence type="predicted"/>
<gene>
    <name evidence="1" type="ORF">PISMIDRAFT_201796</name>
</gene>
<name>A0A0C9YQ73_9AGAM</name>
<reference evidence="2" key="2">
    <citation type="submission" date="2015-01" db="EMBL/GenBank/DDBJ databases">
        <title>Evolutionary Origins and Diversification of the Mycorrhizal Mutualists.</title>
        <authorList>
            <consortium name="DOE Joint Genome Institute"/>
            <consortium name="Mycorrhizal Genomics Consortium"/>
            <person name="Kohler A."/>
            <person name="Kuo A."/>
            <person name="Nagy L.G."/>
            <person name="Floudas D."/>
            <person name="Copeland A."/>
            <person name="Barry K.W."/>
            <person name="Cichocki N."/>
            <person name="Veneault-Fourrey C."/>
            <person name="LaButti K."/>
            <person name="Lindquist E.A."/>
            <person name="Lipzen A."/>
            <person name="Lundell T."/>
            <person name="Morin E."/>
            <person name="Murat C."/>
            <person name="Riley R."/>
            <person name="Ohm R."/>
            <person name="Sun H."/>
            <person name="Tunlid A."/>
            <person name="Henrissat B."/>
            <person name="Grigoriev I.V."/>
            <person name="Hibbett D.S."/>
            <person name="Martin F."/>
        </authorList>
    </citation>
    <scope>NUCLEOTIDE SEQUENCE [LARGE SCALE GENOMIC DNA]</scope>
    <source>
        <strain evidence="2">441</strain>
    </source>
</reference>
<protein>
    <submittedName>
        <fullName evidence="1">Unplaced genomic scaffold scaffold_13, whole genome shotgun sequence</fullName>
    </submittedName>
</protein>
<evidence type="ECO:0000313" key="2">
    <source>
        <dbReference type="Proteomes" id="UP000054018"/>
    </source>
</evidence>
<accession>A0A0C9YQ73</accession>
<reference evidence="1 2" key="1">
    <citation type="submission" date="2014-04" db="EMBL/GenBank/DDBJ databases">
        <authorList>
            <consortium name="DOE Joint Genome Institute"/>
            <person name="Kuo A."/>
            <person name="Kohler A."/>
            <person name="Costa M.D."/>
            <person name="Nagy L.G."/>
            <person name="Floudas D."/>
            <person name="Copeland A."/>
            <person name="Barry K.W."/>
            <person name="Cichocki N."/>
            <person name="Veneault-Fourrey C."/>
            <person name="LaButti K."/>
            <person name="Lindquist E.A."/>
            <person name="Lipzen A."/>
            <person name="Lundell T."/>
            <person name="Morin E."/>
            <person name="Murat C."/>
            <person name="Sun H."/>
            <person name="Tunlid A."/>
            <person name="Henrissat B."/>
            <person name="Grigoriev I.V."/>
            <person name="Hibbett D.S."/>
            <person name="Martin F."/>
            <person name="Nordberg H.P."/>
            <person name="Cantor M.N."/>
            <person name="Hua S.X."/>
        </authorList>
    </citation>
    <scope>NUCLEOTIDE SEQUENCE [LARGE SCALE GENOMIC DNA]</scope>
    <source>
        <strain evidence="1 2">441</strain>
    </source>
</reference>
<keyword evidence="2" id="KW-1185">Reference proteome</keyword>
<dbReference type="Proteomes" id="UP000054018">
    <property type="component" value="Unassembled WGS sequence"/>
</dbReference>
<sequence length="104" mass="11925">MSKVFSNTLPYRDTRLGNGLSQYCSPYEGNFCSWARGCSGIRRHFGINDATAWPAAIQCEPRSSQHSEVSRDKPWVRAPTRQVYQTVVFMHIAALFNQACKFYR</sequence>
<evidence type="ECO:0000313" key="1">
    <source>
        <dbReference type="EMBL" id="KIK27210.1"/>
    </source>
</evidence>
<organism evidence="1 2">
    <name type="scientific">Pisolithus microcarpus 441</name>
    <dbReference type="NCBI Taxonomy" id="765257"/>
    <lineage>
        <taxon>Eukaryota</taxon>
        <taxon>Fungi</taxon>
        <taxon>Dikarya</taxon>
        <taxon>Basidiomycota</taxon>
        <taxon>Agaricomycotina</taxon>
        <taxon>Agaricomycetes</taxon>
        <taxon>Agaricomycetidae</taxon>
        <taxon>Boletales</taxon>
        <taxon>Sclerodermatineae</taxon>
        <taxon>Pisolithaceae</taxon>
        <taxon>Pisolithus</taxon>
    </lineage>
</organism>
<dbReference type="AlphaFoldDB" id="A0A0C9YQ73"/>
<dbReference type="HOGENOM" id="CLU_2251110_0_0_1"/>
<dbReference type="EMBL" id="KN833697">
    <property type="protein sequence ID" value="KIK27210.1"/>
    <property type="molecule type" value="Genomic_DNA"/>
</dbReference>